<evidence type="ECO:0000313" key="2">
    <source>
        <dbReference type="Proteomes" id="UP000266841"/>
    </source>
</evidence>
<dbReference type="EMBL" id="AGNL01037404">
    <property type="protein sequence ID" value="EJK53623.1"/>
    <property type="molecule type" value="Genomic_DNA"/>
</dbReference>
<name>K0RIV0_THAOC</name>
<reference evidence="1 2" key="1">
    <citation type="journal article" date="2012" name="Genome Biol.">
        <title>Genome and low-iron response of an oceanic diatom adapted to chronic iron limitation.</title>
        <authorList>
            <person name="Lommer M."/>
            <person name="Specht M."/>
            <person name="Roy A.S."/>
            <person name="Kraemer L."/>
            <person name="Andreson R."/>
            <person name="Gutowska M.A."/>
            <person name="Wolf J."/>
            <person name="Bergner S.V."/>
            <person name="Schilhabel M.B."/>
            <person name="Klostermeier U.C."/>
            <person name="Beiko R.G."/>
            <person name="Rosenstiel P."/>
            <person name="Hippler M."/>
            <person name="Laroche J."/>
        </authorList>
    </citation>
    <scope>NUCLEOTIDE SEQUENCE [LARGE SCALE GENOMIC DNA]</scope>
    <source>
        <strain evidence="1 2">CCMP1005</strain>
    </source>
</reference>
<dbReference type="Proteomes" id="UP000266841">
    <property type="component" value="Unassembled WGS sequence"/>
</dbReference>
<proteinExistence type="predicted"/>
<feature type="non-terminal residue" evidence="1">
    <location>
        <position position="92"/>
    </location>
</feature>
<protein>
    <submittedName>
        <fullName evidence="1">Uncharacterized protein</fullName>
    </submittedName>
</protein>
<dbReference type="AlphaFoldDB" id="K0RIV0"/>
<accession>K0RIV0</accession>
<gene>
    <name evidence="1" type="ORF">THAOC_26901</name>
</gene>
<organism evidence="1 2">
    <name type="scientific">Thalassiosira oceanica</name>
    <name type="common">Marine diatom</name>
    <dbReference type="NCBI Taxonomy" id="159749"/>
    <lineage>
        <taxon>Eukaryota</taxon>
        <taxon>Sar</taxon>
        <taxon>Stramenopiles</taxon>
        <taxon>Ochrophyta</taxon>
        <taxon>Bacillariophyta</taxon>
        <taxon>Coscinodiscophyceae</taxon>
        <taxon>Thalassiosirophycidae</taxon>
        <taxon>Thalassiosirales</taxon>
        <taxon>Thalassiosiraceae</taxon>
        <taxon>Thalassiosira</taxon>
    </lineage>
</organism>
<comment type="caution">
    <text evidence="1">The sequence shown here is derived from an EMBL/GenBank/DDBJ whole genome shotgun (WGS) entry which is preliminary data.</text>
</comment>
<sequence>MPGWMTDDLLEVYLVCLDYIELLHKSLAPPASGGGGANEVYPVRLSAFHKQAGVSIGWFVASFDLRLTDSDNRITAIDALTMPTLIDLSAPR</sequence>
<keyword evidence="2" id="KW-1185">Reference proteome</keyword>
<evidence type="ECO:0000313" key="1">
    <source>
        <dbReference type="EMBL" id="EJK53623.1"/>
    </source>
</evidence>